<evidence type="ECO:0000313" key="2">
    <source>
        <dbReference type="Proteomes" id="UP000475214"/>
    </source>
</evidence>
<sequence length="82" mass="8866">MEIQPGRLAGAAGVCYDEFTRLSEDVPVHAPHESTFSVCDGAAASRITYIGTVPNAPFTEALFRWVTPDDADPWREAGSRSP</sequence>
<dbReference type="RefSeq" id="WP_163739130.1">
    <property type="nucleotide sequence ID" value="NZ_JAAGOA010000009.1"/>
</dbReference>
<name>A0A6L9S8T8_9ACTN</name>
<gene>
    <name evidence="1" type="ORF">G1H10_14995</name>
</gene>
<reference evidence="1 2" key="1">
    <citation type="submission" date="2020-02" db="EMBL/GenBank/DDBJ databases">
        <authorList>
            <person name="Li X.-J."/>
            <person name="Han X.-M."/>
        </authorList>
    </citation>
    <scope>NUCLEOTIDE SEQUENCE [LARGE SCALE GENOMIC DNA]</scope>
    <source>
        <strain evidence="1 2">CCTCC AB 2017055</strain>
    </source>
</reference>
<evidence type="ECO:0000313" key="1">
    <source>
        <dbReference type="EMBL" id="NEE01479.1"/>
    </source>
</evidence>
<comment type="caution">
    <text evidence="1">The sequence shown here is derived from an EMBL/GenBank/DDBJ whole genome shotgun (WGS) entry which is preliminary data.</text>
</comment>
<keyword evidence="2" id="KW-1185">Reference proteome</keyword>
<dbReference type="AlphaFoldDB" id="A0A6L9S8T8"/>
<accession>A0A6L9S8T8</accession>
<proteinExistence type="predicted"/>
<dbReference type="Proteomes" id="UP000475214">
    <property type="component" value="Unassembled WGS sequence"/>
</dbReference>
<protein>
    <submittedName>
        <fullName evidence="1">Uncharacterized protein</fullName>
    </submittedName>
</protein>
<organism evidence="1 2">
    <name type="scientific">Phytoactinopolyspora halotolerans</name>
    <dbReference type="NCBI Taxonomy" id="1981512"/>
    <lineage>
        <taxon>Bacteria</taxon>
        <taxon>Bacillati</taxon>
        <taxon>Actinomycetota</taxon>
        <taxon>Actinomycetes</taxon>
        <taxon>Jiangellales</taxon>
        <taxon>Jiangellaceae</taxon>
        <taxon>Phytoactinopolyspora</taxon>
    </lineage>
</organism>
<dbReference type="EMBL" id="JAAGOA010000009">
    <property type="protein sequence ID" value="NEE01479.1"/>
    <property type="molecule type" value="Genomic_DNA"/>
</dbReference>